<gene>
    <name evidence="1" type="ORF">Spb1_20220</name>
</gene>
<reference evidence="1 2" key="1">
    <citation type="submission" date="2019-02" db="EMBL/GenBank/DDBJ databases">
        <title>Deep-cultivation of Planctomycetes and their phenomic and genomic characterization uncovers novel biology.</title>
        <authorList>
            <person name="Wiegand S."/>
            <person name="Jogler M."/>
            <person name="Boedeker C."/>
            <person name="Pinto D."/>
            <person name="Vollmers J."/>
            <person name="Rivas-Marin E."/>
            <person name="Kohn T."/>
            <person name="Peeters S.H."/>
            <person name="Heuer A."/>
            <person name="Rast P."/>
            <person name="Oberbeckmann S."/>
            <person name="Bunk B."/>
            <person name="Jeske O."/>
            <person name="Meyerdierks A."/>
            <person name="Storesund J.E."/>
            <person name="Kallscheuer N."/>
            <person name="Luecker S."/>
            <person name="Lage O.M."/>
            <person name="Pohl T."/>
            <person name="Merkel B.J."/>
            <person name="Hornburger P."/>
            <person name="Mueller R.-W."/>
            <person name="Bruemmer F."/>
            <person name="Labrenz M."/>
            <person name="Spormann A.M."/>
            <person name="Op den Camp H."/>
            <person name="Overmann J."/>
            <person name="Amann R."/>
            <person name="Jetten M.S.M."/>
            <person name="Mascher T."/>
            <person name="Medema M.H."/>
            <person name="Devos D.P."/>
            <person name="Kaster A.-K."/>
            <person name="Ovreas L."/>
            <person name="Rohde M."/>
            <person name="Galperin M.Y."/>
            <person name="Jogler C."/>
        </authorList>
    </citation>
    <scope>NUCLEOTIDE SEQUENCE [LARGE SCALE GENOMIC DNA]</scope>
    <source>
        <strain evidence="1 2">Spb1</strain>
    </source>
</reference>
<name>A0A518GNH6_9PLAN</name>
<sequence length="65" mass="7464">MDAKCGVASHSVREYVATLLLLSRIKPDMSMPHRQSAVMFYRNSAVEYLLCALIETRFEWQAVTK</sequence>
<proteinExistence type="predicted"/>
<dbReference type="AlphaFoldDB" id="A0A518GNH6"/>
<keyword evidence="2" id="KW-1185">Reference proteome</keyword>
<dbReference type="Proteomes" id="UP000315349">
    <property type="component" value="Chromosome"/>
</dbReference>
<protein>
    <submittedName>
        <fullName evidence="1">Uncharacterized protein</fullName>
    </submittedName>
</protein>
<dbReference type="KEGG" id="peh:Spb1_20220"/>
<organism evidence="1 2">
    <name type="scientific">Planctopirus ephydatiae</name>
    <dbReference type="NCBI Taxonomy" id="2528019"/>
    <lineage>
        <taxon>Bacteria</taxon>
        <taxon>Pseudomonadati</taxon>
        <taxon>Planctomycetota</taxon>
        <taxon>Planctomycetia</taxon>
        <taxon>Planctomycetales</taxon>
        <taxon>Planctomycetaceae</taxon>
        <taxon>Planctopirus</taxon>
    </lineage>
</organism>
<evidence type="ECO:0000313" key="2">
    <source>
        <dbReference type="Proteomes" id="UP000315349"/>
    </source>
</evidence>
<evidence type="ECO:0000313" key="1">
    <source>
        <dbReference type="EMBL" id="QDV30094.1"/>
    </source>
</evidence>
<dbReference type="EMBL" id="CP036299">
    <property type="protein sequence ID" value="QDV30094.1"/>
    <property type="molecule type" value="Genomic_DNA"/>
</dbReference>
<accession>A0A518GNH6</accession>